<dbReference type="GO" id="GO:0009424">
    <property type="term" value="C:bacterial-type flagellum hook"/>
    <property type="evidence" value="ECO:0007669"/>
    <property type="project" value="InterPro"/>
</dbReference>
<dbReference type="AlphaFoldDB" id="A0A6J4HZL6"/>
<reference evidence="6" key="1">
    <citation type="submission" date="2020-02" db="EMBL/GenBank/DDBJ databases">
        <authorList>
            <person name="Meier V. D."/>
        </authorList>
    </citation>
    <scope>NUCLEOTIDE SEQUENCE</scope>
    <source>
        <strain evidence="6">AVDCRST_MAG63</strain>
    </source>
</reference>
<comment type="subcellular location">
    <subcellularLocation>
        <location evidence="1">Bacterial flagellum</location>
    </subcellularLocation>
</comment>
<proteinExistence type="inferred from homology"/>
<dbReference type="Gene3D" id="1.20.1330.10">
    <property type="entry name" value="f41 fragment of flagellin, N-terminal domain"/>
    <property type="match status" value="1"/>
</dbReference>
<name>A0A6J4HZL6_9BACT</name>
<dbReference type="PANTHER" id="PTHR42792">
    <property type="entry name" value="FLAGELLIN"/>
    <property type="match status" value="1"/>
</dbReference>
<comment type="similarity">
    <text evidence="2">Belongs to the bacterial flagellin family.</text>
</comment>
<feature type="domain" description="Flagellin N-terminal" evidence="4">
    <location>
        <begin position="27"/>
        <end position="144"/>
    </location>
</feature>
<accession>A0A6J4HZL6</accession>
<dbReference type="Pfam" id="PF00669">
    <property type="entry name" value="Flagellin_N"/>
    <property type="match status" value="1"/>
</dbReference>
<evidence type="ECO:0008006" key="7">
    <source>
        <dbReference type="Google" id="ProtNLM"/>
    </source>
</evidence>
<dbReference type="GO" id="GO:0071973">
    <property type="term" value="P:bacterial-type flagellum-dependent cell motility"/>
    <property type="evidence" value="ECO:0007669"/>
    <property type="project" value="InterPro"/>
</dbReference>
<protein>
    <recommendedName>
        <fullName evidence="7">Flagellin</fullName>
    </recommendedName>
</protein>
<evidence type="ECO:0000259" key="4">
    <source>
        <dbReference type="Pfam" id="PF00669"/>
    </source>
</evidence>
<evidence type="ECO:0000259" key="5">
    <source>
        <dbReference type="Pfam" id="PF00700"/>
    </source>
</evidence>
<dbReference type="InterPro" id="IPR001492">
    <property type="entry name" value="Flagellin"/>
</dbReference>
<dbReference type="InterPro" id="IPR046358">
    <property type="entry name" value="Flagellin_C"/>
</dbReference>
<dbReference type="PANTHER" id="PTHR42792:SF1">
    <property type="entry name" value="FLAGELLAR HOOK-ASSOCIATED PROTEIN 3"/>
    <property type="match status" value="1"/>
</dbReference>
<evidence type="ECO:0000256" key="2">
    <source>
        <dbReference type="ARBA" id="ARBA00005709"/>
    </source>
</evidence>
<dbReference type="EMBL" id="CADCTO010000168">
    <property type="protein sequence ID" value="CAA9237386.1"/>
    <property type="molecule type" value="Genomic_DNA"/>
</dbReference>
<gene>
    <name evidence="6" type="ORF">AVDCRST_MAG63-1387</name>
</gene>
<keyword evidence="3" id="KW-0975">Bacterial flagellum</keyword>
<evidence type="ECO:0000313" key="6">
    <source>
        <dbReference type="EMBL" id="CAA9237386.1"/>
    </source>
</evidence>
<feature type="domain" description="Flagellin C-terminal" evidence="5">
    <location>
        <begin position="212"/>
        <end position="295"/>
    </location>
</feature>
<dbReference type="InterPro" id="IPR013384">
    <property type="entry name" value="Flagell_FlgL"/>
</dbReference>
<sequence>MGMGLRVTFGSLARGAQSGMEGALIRVARAQDKLTTGKRIQSASDDPGGASQLIQLNSTLGDLTQYRRNGEQGKGALSLADGALDSLGGLVREARTLTVQAANDTQSAESRQALAQKIGRIKEQVVAIANTNVSGRYLFAGHKTDTRPFDPADAANTYAGDAGSQRVEINRGEYVNGNLPGDAIFSQLLDDLDAVKGYITAGDTAGLSTTGMAKIDDGLKRVLGARGQVGSVINQIDATRARLDTAEQEFRTIASNIEEIDLPQAIVELQAAQNAYQASLASTSRTFQSSLMDYLR</sequence>
<dbReference type="Pfam" id="PF00700">
    <property type="entry name" value="Flagellin_C"/>
    <property type="match status" value="1"/>
</dbReference>
<dbReference type="GO" id="GO:0005198">
    <property type="term" value="F:structural molecule activity"/>
    <property type="evidence" value="ECO:0007669"/>
    <property type="project" value="InterPro"/>
</dbReference>
<dbReference type="NCBIfam" id="TIGR02550">
    <property type="entry name" value="flagell_flgL"/>
    <property type="match status" value="1"/>
</dbReference>
<dbReference type="InterPro" id="IPR001029">
    <property type="entry name" value="Flagellin_N"/>
</dbReference>
<organism evidence="6">
    <name type="scientific">uncultured Armatimonadetes bacterium</name>
    <dbReference type="NCBI Taxonomy" id="157466"/>
    <lineage>
        <taxon>Bacteria</taxon>
        <taxon>Bacillati</taxon>
        <taxon>Armatimonadota</taxon>
        <taxon>environmental samples</taxon>
    </lineage>
</organism>
<dbReference type="SUPFAM" id="SSF64518">
    <property type="entry name" value="Phase 1 flagellin"/>
    <property type="match status" value="1"/>
</dbReference>
<evidence type="ECO:0000256" key="1">
    <source>
        <dbReference type="ARBA" id="ARBA00004365"/>
    </source>
</evidence>
<evidence type="ECO:0000256" key="3">
    <source>
        <dbReference type="ARBA" id="ARBA00023143"/>
    </source>
</evidence>